<sequence>MYYFFRRSVPKDTDNEDDPISQIPQISSYVQPASKFSLTSVLKPSGSPHKTSKDNKDAKISLSHTSEAKLSLSNAPGAQASLTHTSETNHSIQVSSGGNASVTTSVSSNISISDAPRGASKFSLTNVPKARTENNSTVKAQAGSSSKSSGNCQTCVHTQIQLQLNPAQIQPVISPEPVRY</sequence>
<evidence type="ECO:0000313" key="4">
    <source>
        <dbReference type="Proteomes" id="UP000828390"/>
    </source>
</evidence>
<evidence type="ECO:0000256" key="1">
    <source>
        <dbReference type="SAM" id="MobiDB-lite"/>
    </source>
</evidence>
<gene>
    <name evidence="3" type="ORF">DPMN_011889</name>
    <name evidence="2" type="ORF">DPMN_178879</name>
</gene>
<dbReference type="AlphaFoldDB" id="A0A9D4S2W1"/>
<keyword evidence="4" id="KW-1185">Reference proteome</keyword>
<protein>
    <submittedName>
        <fullName evidence="3">Uncharacterized protein</fullName>
    </submittedName>
</protein>
<dbReference type="EMBL" id="JAIWYP010000001">
    <property type="protein sequence ID" value="KAH3887867.1"/>
    <property type="molecule type" value="Genomic_DNA"/>
</dbReference>
<comment type="caution">
    <text evidence="3">The sequence shown here is derived from an EMBL/GenBank/DDBJ whole genome shotgun (WGS) entry which is preliminary data.</text>
</comment>
<reference evidence="3" key="2">
    <citation type="submission" date="2020-11" db="EMBL/GenBank/DDBJ databases">
        <authorList>
            <person name="McCartney M.A."/>
            <person name="Auch B."/>
            <person name="Kono T."/>
            <person name="Mallez S."/>
            <person name="Becker A."/>
            <person name="Gohl D.M."/>
            <person name="Silverstein K.A.T."/>
            <person name="Koren S."/>
            <person name="Bechman K.B."/>
            <person name="Herman A."/>
            <person name="Abrahante J.E."/>
            <person name="Garbe J."/>
        </authorList>
    </citation>
    <scope>NUCLEOTIDE SEQUENCE</scope>
    <source>
        <strain evidence="3">Duluth1</strain>
        <tissue evidence="3">Whole animal</tissue>
    </source>
</reference>
<evidence type="ECO:0000313" key="3">
    <source>
        <dbReference type="EMBL" id="KAH3887867.1"/>
    </source>
</evidence>
<organism evidence="3 4">
    <name type="scientific">Dreissena polymorpha</name>
    <name type="common">Zebra mussel</name>
    <name type="synonym">Mytilus polymorpha</name>
    <dbReference type="NCBI Taxonomy" id="45954"/>
    <lineage>
        <taxon>Eukaryota</taxon>
        <taxon>Metazoa</taxon>
        <taxon>Spiralia</taxon>
        <taxon>Lophotrochozoa</taxon>
        <taxon>Mollusca</taxon>
        <taxon>Bivalvia</taxon>
        <taxon>Autobranchia</taxon>
        <taxon>Heteroconchia</taxon>
        <taxon>Euheterodonta</taxon>
        <taxon>Imparidentia</taxon>
        <taxon>Neoheterodontei</taxon>
        <taxon>Myida</taxon>
        <taxon>Dreissenoidea</taxon>
        <taxon>Dreissenidae</taxon>
        <taxon>Dreissena</taxon>
    </lineage>
</organism>
<dbReference type="Proteomes" id="UP000828390">
    <property type="component" value="Unassembled WGS sequence"/>
</dbReference>
<name>A0A9D4S2W1_DREPO</name>
<dbReference type="EMBL" id="JAIWYP010000009">
    <property type="protein sequence ID" value="KAH3777436.1"/>
    <property type="molecule type" value="Genomic_DNA"/>
</dbReference>
<feature type="region of interest" description="Disordered" evidence="1">
    <location>
        <begin position="127"/>
        <end position="152"/>
    </location>
</feature>
<feature type="compositionally biased region" description="Low complexity" evidence="1">
    <location>
        <begin position="95"/>
        <end position="104"/>
    </location>
</feature>
<feature type="compositionally biased region" description="Polar residues" evidence="1">
    <location>
        <begin position="71"/>
        <end position="94"/>
    </location>
</feature>
<reference evidence="3" key="1">
    <citation type="journal article" date="2019" name="bioRxiv">
        <title>The Genome of the Zebra Mussel, Dreissena polymorpha: A Resource for Invasive Species Research.</title>
        <authorList>
            <person name="McCartney M.A."/>
            <person name="Auch B."/>
            <person name="Kono T."/>
            <person name="Mallez S."/>
            <person name="Zhang Y."/>
            <person name="Obille A."/>
            <person name="Becker A."/>
            <person name="Abrahante J.E."/>
            <person name="Garbe J."/>
            <person name="Badalamenti J.P."/>
            <person name="Herman A."/>
            <person name="Mangelson H."/>
            <person name="Liachko I."/>
            <person name="Sullivan S."/>
            <person name="Sone E.D."/>
            <person name="Koren S."/>
            <person name="Silverstein K.A.T."/>
            <person name="Beckman K.B."/>
            <person name="Gohl D.M."/>
        </authorList>
    </citation>
    <scope>NUCLEOTIDE SEQUENCE</scope>
    <source>
        <strain evidence="3">Duluth1</strain>
        <tissue evidence="3">Whole animal</tissue>
    </source>
</reference>
<accession>A0A9D4S2W1</accession>
<feature type="region of interest" description="Disordered" evidence="1">
    <location>
        <begin position="40"/>
        <end position="104"/>
    </location>
</feature>
<evidence type="ECO:0000313" key="2">
    <source>
        <dbReference type="EMBL" id="KAH3777436.1"/>
    </source>
</evidence>
<feature type="region of interest" description="Disordered" evidence="1">
    <location>
        <begin position="1"/>
        <end position="26"/>
    </location>
</feature>
<feature type="compositionally biased region" description="Polar residues" evidence="1">
    <location>
        <begin position="133"/>
        <end position="143"/>
    </location>
</feature>
<proteinExistence type="predicted"/>